<feature type="transmembrane region" description="Helical" evidence="2">
    <location>
        <begin position="130"/>
        <end position="149"/>
    </location>
</feature>
<evidence type="ECO:0000313" key="3">
    <source>
        <dbReference type="EMBL" id="CUI14270.1"/>
    </source>
</evidence>
<keyword evidence="4" id="KW-1185">Reference proteome</keyword>
<feature type="region of interest" description="Disordered" evidence="1">
    <location>
        <begin position="1"/>
        <end position="26"/>
    </location>
</feature>
<dbReference type="AlphaFoldDB" id="A0A0S4KI51"/>
<protein>
    <submittedName>
        <fullName evidence="3">Transmembrane protein, putative</fullName>
    </submittedName>
</protein>
<accession>A0A0S4KI51</accession>
<reference evidence="4" key="1">
    <citation type="submission" date="2015-09" db="EMBL/GenBank/DDBJ databases">
        <authorList>
            <consortium name="Pathogen Informatics"/>
        </authorList>
    </citation>
    <scope>NUCLEOTIDE SEQUENCE [LARGE SCALE GENOMIC DNA]</scope>
    <source>
        <strain evidence="4">Lake Konstanz</strain>
    </source>
</reference>
<dbReference type="VEuPathDB" id="TriTrypDB:BSAL_81870"/>
<feature type="compositionally biased region" description="Polar residues" evidence="1">
    <location>
        <begin position="15"/>
        <end position="24"/>
    </location>
</feature>
<evidence type="ECO:0000256" key="1">
    <source>
        <dbReference type="SAM" id="MobiDB-lite"/>
    </source>
</evidence>
<keyword evidence="2" id="KW-1133">Transmembrane helix</keyword>
<evidence type="ECO:0000313" key="4">
    <source>
        <dbReference type="Proteomes" id="UP000051952"/>
    </source>
</evidence>
<dbReference type="Proteomes" id="UP000051952">
    <property type="component" value="Unassembled WGS sequence"/>
</dbReference>
<dbReference type="EMBL" id="CYKH01000891">
    <property type="protein sequence ID" value="CUI14270.1"/>
    <property type="molecule type" value="Genomic_DNA"/>
</dbReference>
<evidence type="ECO:0000256" key="2">
    <source>
        <dbReference type="SAM" id="Phobius"/>
    </source>
</evidence>
<gene>
    <name evidence="3" type="ORF">BSAL_81870</name>
</gene>
<keyword evidence="2" id="KW-0472">Membrane</keyword>
<name>A0A0S4KI51_BODSA</name>
<keyword evidence="2 3" id="KW-0812">Transmembrane</keyword>
<proteinExistence type="predicted"/>
<sequence>MQPEPSNGKAAAHQASESRLSTQDVFRRMTRPGGLFRREGYPRVSRHATSTRRTLAYTQCPCRGYQRHGISARPPFYCAEKKKKLFLPTTNLPRPNLKTFFIVSTWLQVAPQKNIGLPVKRRSAAPKKNVTIAKVVSLVLLCSIVWFSIVCMLL</sequence>
<organism evidence="3 4">
    <name type="scientific">Bodo saltans</name>
    <name type="common">Flagellated protozoan</name>
    <dbReference type="NCBI Taxonomy" id="75058"/>
    <lineage>
        <taxon>Eukaryota</taxon>
        <taxon>Discoba</taxon>
        <taxon>Euglenozoa</taxon>
        <taxon>Kinetoplastea</taxon>
        <taxon>Metakinetoplastina</taxon>
        <taxon>Eubodonida</taxon>
        <taxon>Bodonidae</taxon>
        <taxon>Bodo</taxon>
    </lineage>
</organism>